<proteinExistence type="inferred from homology"/>
<evidence type="ECO:0000259" key="8">
    <source>
        <dbReference type="Pfam" id="PF00171"/>
    </source>
</evidence>
<dbReference type="AlphaFoldDB" id="A0A9D2R4C3"/>
<dbReference type="InterPro" id="IPR016162">
    <property type="entry name" value="Ald_DH_N"/>
</dbReference>
<protein>
    <recommendedName>
        <fullName evidence="4">Aldehyde dehydrogenase</fullName>
    </recommendedName>
</protein>
<evidence type="ECO:0000256" key="2">
    <source>
        <dbReference type="ARBA" id="ARBA00023002"/>
    </source>
</evidence>
<accession>A0A9D2R4C3</accession>
<dbReference type="SUPFAM" id="SSF53720">
    <property type="entry name" value="ALDH-like"/>
    <property type="match status" value="1"/>
</dbReference>
<dbReference type="Gene3D" id="3.40.605.10">
    <property type="entry name" value="Aldehyde Dehydrogenase, Chain A, domain 1"/>
    <property type="match status" value="1"/>
</dbReference>
<dbReference type="InterPro" id="IPR016163">
    <property type="entry name" value="Ald_DH_C"/>
</dbReference>
<dbReference type="Proteomes" id="UP000823897">
    <property type="component" value="Unassembled WGS sequence"/>
</dbReference>
<dbReference type="Gene3D" id="3.40.309.10">
    <property type="entry name" value="Aldehyde Dehydrogenase, Chain A, domain 2"/>
    <property type="match status" value="1"/>
</dbReference>
<reference evidence="9" key="2">
    <citation type="submission" date="2021-04" db="EMBL/GenBank/DDBJ databases">
        <authorList>
            <person name="Gilroy R."/>
        </authorList>
    </citation>
    <scope>NUCLEOTIDE SEQUENCE</scope>
    <source>
        <strain evidence="9">ChiGjej3B3-11674</strain>
    </source>
</reference>
<dbReference type="PROSITE" id="PS00687">
    <property type="entry name" value="ALDEHYDE_DEHYDR_GLU"/>
    <property type="match status" value="1"/>
</dbReference>
<organism evidence="9 10">
    <name type="scientific">Candidatus Mediterraneibacter tabaqchaliae</name>
    <dbReference type="NCBI Taxonomy" id="2838689"/>
    <lineage>
        <taxon>Bacteria</taxon>
        <taxon>Bacillati</taxon>
        <taxon>Bacillota</taxon>
        <taxon>Clostridia</taxon>
        <taxon>Lachnospirales</taxon>
        <taxon>Lachnospiraceae</taxon>
        <taxon>Mediterraneibacter</taxon>
    </lineage>
</organism>
<reference evidence="9" key="1">
    <citation type="journal article" date="2021" name="PeerJ">
        <title>Extensive microbial diversity within the chicken gut microbiome revealed by metagenomics and culture.</title>
        <authorList>
            <person name="Gilroy R."/>
            <person name="Ravi A."/>
            <person name="Getino M."/>
            <person name="Pursley I."/>
            <person name="Horton D.L."/>
            <person name="Alikhan N.F."/>
            <person name="Baker D."/>
            <person name="Gharbi K."/>
            <person name="Hall N."/>
            <person name="Watson M."/>
            <person name="Adriaenssens E.M."/>
            <person name="Foster-Nyarko E."/>
            <person name="Jarju S."/>
            <person name="Secka A."/>
            <person name="Antonio M."/>
            <person name="Oren A."/>
            <person name="Chaudhuri R.R."/>
            <person name="La Ragione R."/>
            <person name="Hildebrand F."/>
            <person name="Pallen M.J."/>
        </authorList>
    </citation>
    <scope>NUCLEOTIDE SEQUENCE</scope>
    <source>
        <strain evidence="9">ChiGjej3B3-11674</strain>
    </source>
</reference>
<dbReference type="InterPro" id="IPR029510">
    <property type="entry name" value="Ald_DH_CS_GLU"/>
</dbReference>
<dbReference type="GO" id="GO:0004029">
    <property type="term" value="F:aldehyde dehydrogenase (NAD+) activity"/>
    <property type="evidence" value="ECO:0007669"/>
    <property type="project" value="TreeGrafter"/>
</dbReference>
<feature type="domain" description="Aldehyde dehydrogenase" evidence="8">
    <location>
        <begin position="2"/>
        <end position="430"/>
    </location>
</feature>
<evidence type="ECO:0000256" key="7">
    <source>
        <dbReference type="RuleBase" id="RU003345"/>
    </source>
</evidence>
<dbReference type="InterPro" id="IPR016160">
    <property type="entry name" value="Ald_DH_CS_CYS"/>
</dbReference>
<dbReference type="EMBL" id="DWUV01000223">
    <property type="protein sequence ID" value="HJD35130.1"/>
    <property type="molecule type" value="Genomic_DNA"/>
</dbReference>
<keyword evidence="3" id="KW-0520">NAD</keyword>
<dbReference type="InterPro" id="IPR012394">
    <property type="entry name" value="Aldehyde_DH_NAD(P)"/>
</dbReference>
<dbReference type="InterPro" id="IPR015590">
    <property type="entry name" value="Aldehyde_DH_dom"/>
</dbReference>
<sequence length="459" mass="51914">MTEQEIKDIVTRQRKYFQTGATLPVSSRLAALQKLYRAISGHEAEIHDALKKDLGKSGFESYMCETGMVLEEISYMLKHTPKFAREQRVRTPLAQFHSRSYKKPSPYGVTLIMSPWNYPFMLTLSPLVDALAAGNTAVVKPSAYSPHTSDVLRLILSECFEPQYVAVVTGGRAENTCLLHEHFDYIFFTGSQNVGKEVMRNAAEYLTPVTLELGGKSPCIVDQTADIKLAAKRIVFGKYLNCGQTCVAPDYVYCHRSVKDKLIKEVQKQIRRQYGKQPLHNPDYGKIINEKHFDRLLGLIDEKKVVHGGGFDRSTLRIEPTVMDNVSFSDAVMQEEIFGPVMPILTFDSLDEAIRRINFMPHPLALYLFTSDKKAVRKVTARCGFGGGCINDTIIHLATSEMGFGGFGESGMGAYHGKTGFDTFTHYKSIVDKKTWIDLPMRYQPYRKRNEKMVRLFLK</sequence>
<dbReference type="PROSITE" id="PS00070">
    <property type="entry name" value="ALDEHYDE_DEHYDR_CYS"/>
    <property type="match status" value="1"/>
</dbReference>
<feature type="active site" evidence="5">
    <location>
        <position position="246"/>
    </location>
</feature>
<dbReference type="PANTHER" id="PTHR43570">
    <property type="entry name" value="ALDEHYDE DEHYDROGENASE"/>
    <property type="match status" value="1"/>
</dbReference>
<comment type="caution">
    <text evidence="9">The sequence shown here is derived from an EMBL/GenBank/DDBJ whole genome shotgun (WGS) entry which is preliminary data.</text>
</comment>
<dbReference type="Pfam" id="PF00171">
    <property type="entry name" value="Aldedh"/>
    <property type="match status" value="1"/>
</dbReference>
<dbReference type="PIRSF" id="PIRSF036492">
    <property type="entry name" value="ALDH"/>
    <property type="match status" value="1"/>
</dbReference>
<dbReference type="GO" id="GO:0005737">
    <property type="term" value="C:cytoplasm"/>
    <property type="evidence" value="ECO:0007669"/>
    <property type="project" value="TreeGrafter"/>
</dbReference>
<evidence type="ECO:0000256" key="6">
    <source>
        <dbReference type="PROSITE-ProRule" id="PRU10007"/>
    </source>
</evidence>
<evidence type="ECO:0000256" key="3">
    <source>
        <dbReference type="ARBA" id="ARBA00023027"/>
    </source>
</evidence>
<evidence type="ECO:0000313" key="9">
    <source>
        <dbReference type="EMBL" id="HJD35130.1"/>
    </source>
</evidence>
<dbReference type="InterPro" id="IPR016161">
    <property type="entry name" value="Ald_DH/histidinol_DH"/>
</dbReference>
<dbReference type="FunFam" id="3.40.605.10:FF:000004">
    <property type="entry name" value="Aldehyde dehydrogenase"/>
    <property type="match status" value="1"/>
</dbReference>
<evidence type="ECO:0000256" key="4">
    <source>
        <dbReference type="PIRNR" id="PIRNR036492"/>
    </source>
</evidence>
<evidence type="ECO:0000256" key="1">
    <source>
        <dbReference type="ARBA" id="ARBA00009986"/>
    </source>
</evidence>
<feature type="active site" evidence="5 6">
    <location>
        <position position="212"/>
    </location>
</feature>
<dbReference type="GO" id="GO:0006081">
    <property type="term" value="P:aldehyde metabolic process"/>
    <property type="evidence" value="ECO:0007669"/>
    <property type="project" value="InterPro"/>
</dbReference>
<name>A0A9D2R4C3_9FIRM</name>
<evidence type="ECO:0000256" key="5">
    <source>
        <dbReference type="PIRSR" id="PIRSR036492-1"/>
    </source>
</evidence>
<dbReference type="FunFam" id="3.40.309.10:FF:000003">
    <property type="entry name" value="Aldehyde dehydrogenase"/>
    <property type="match status" value="1"/>
</dbReference>
<evidence type="ECO:0000313" key="10">
    <source>
        <dbReference type="Proteomes" id="UP000823897"/>
    </source>
</evidence>
<comment type="similarity">
    <text evidence="1 4 7">Belongs to the aldehyde dehydrogenase family.</text>
</comment>
<dbReference type="PANTHER" id="PTHR43570:SF16">
    <property type="entry name" value="ALDEHYDE DEHYDROGENASE TYPE III, ISOFORM Q"/>
    <property type="match status" value="1"/>
</dbReference>
<dbReference type="CDD" id="cd07136">
    <property type="entry name" value="ALDH_YwdH-P39616"/>
    <property type="match status" value="1"/>
</dbReference>
<gene>
    <name evidence="9" type="ORF">H9911_11420</name>
</gene>
<keyword evidence="2 4" id="KW-0560">Oxidoreductase</keyword>